<reference evidence="1 2" key="1">
    <citation type="submission" date="2021-03" db="EMBL/GenBank/DDBJ databases">
        <title>novel species isolated from a fishpond in China.</title>
        <authorList>
            <person name="Lu H."/>
            <person name="Cai Z."/>
        </authorList>
    </citation>
    <scope>NUCLEOTIDE SEQUENCE [LARGE SCALE GENOMIC DNA]</scope>
    <source>
        <strain evidence="1 2">YJ13C</strain>
    </source>
</reference>
<dbReference type="Proteomes" id="UP000664480">
    <property type="component" value="Unassembled WGS sequence"/>
</dbReference>
<dbReference type="RefSeq" id="WP_206587437.1">
    <property type="nucleotide sequence ID" value="NZ_JAFKCU010000003.1"/>
</dbReference>
<keyword evidence="2" id="KW-1185">Reference proteome</keyword>
<dbReference type="EMBL" id="JAFKCU010000003">
    <property type="protein sequence ID" value="MBN7816771.1"/>
    <property type="molecule type" value="Genomic_DNA"/>
</dbReference>
<evidence type="ECO:0008006" key="3">
    <source>
        <dbReference type="Google" id="ProtNLM"/>
    </source>
</evidence>
<evidence type="ECO:0000313" key="2">
    <source>
        <dbReference type="Proteomes" id="UP000664480"/>
    </source>
</evidence>
<accession>A0ABS3CI44</accession>
<evidence type="ECO:0000313" key="1">
    <source>
        <dbReference type="EMBL" id="MBN7816771.1"/>
    </source>
</evidence>
<proteinExistence type="predicted"/>
<sequence length="221" mass="25346">MQHRNKIIAGALVLAGFVALFAFEDKAIRSKDNSPFFSPGINQKMQNAFLDVWQHYTSLHRYSFEVIQKELGSSTMEARPVIDLSQVFGKKRGYRLNVAEKVMDSGDLDVGDLPYDVLKGWFAHELGHIVDYEKHSNLGMIGFGIKYLISDKFKREREHEADSIAIRHGFKPEIIAAKKYILENDFISPNYQNQIKKYYMSISGAELCPEERKQALPKLEL</sequence>
<protein>
    <recommendedName>
        <fullName evidence="3">Metallopeptidase</fullName>
    </recommendedName>
</protein>
<gene>
    <name evidence="1" type="ORF">J0A69_15085</name>
</gene>
<name>A0ABS3CI44_9BACT</name>
<comment type="caution">
    <text evidence="1">The sequence shown here is derived from an EMBL/GenBank/DDBJ whole genome shotgun (WGS) entry which is preliminary data.</text>
</comment>
<organism evidence="1 2">
    <name type="scientific">Algoriphagus pacificus</name>
    <dbReference type="NCBI Taxonomy" id="2811234"/>
    <lineage>
        <taxon>Bacteria</taxon>
        <taxon>Pseudomonadati</taxon>
        <taxon>Bacteroidota</taxon>
        <taxon>Cytophagia</taxon>
        <taxon>Cytophagales</taxon>
        <taxon>Cyclobacteriaceae</taxon>
        <taxon>Algoriphagus</taxon>
    </lineage>
</organism>